<dbReference type="AlphaFoldDB" id="A0A0R1YBS6"/>
<dbReference type="Proteomes" id="UP000051223">
    <property type="component" value="Unassembled WGS sequence"/>
</dbReference>
<dbReference type="PATRIC" id="fig|1423754.3.peg.1006"/>
<dbReference type="Gene3D" id="3.40.50.1820">
    <property type="entry name" value="alpha/beta hydrolase"/>
    <property type="match status" value="1"/>
</dbReference>
<protein>
    <recommendedName>
        <fullName evidence="1">AB hydrolase-1 domain-containing protein</fullName>
    </recommendedName>
</protein>
<gene>
    <name evidence="2" type="ORF">FC39_GL000979</name>
</gene>
<evidence type="ECO:0000313" key="3">
    <source>
        <dbReference type="Proteomes" id="UP000051223"/>
    </source>
</evidence>
<reference evidence="2 3" key="1">
    <citation type="journal article" date="2015" name="Genome Announc.">
        <title>Expanding the biotechnology potential of lactobacilli through comparative genomics of 213 strains and associated genera.</title>
        <authorList>
            <person name="Sun Z."/>
            <person name="Harris H.M."/>
            <person name="McCann A."/>
            <person name="Guo C."/>
            <person name="Argimon S."/>
            <person name="Zhang W."/>
            <person name="Yang X."/>
            <person name="Jeffery I.B."/>
            <person name="Cooney J.C."/>
            <person name="Kagawa T.F."/>
            <person name="Liu W."/>
            <person name="Song Y."/>
            <person name="Salvetti E."/>
            <person name="Wrobel A."/>
            <person name="Rasinkangas P."/>
            <person name="Parkhill J."/>
            <person name="Rea M.C."/>
            <person name="O'Sullivan O."/>
            <person name="Ritari J."/>
            <person name="Douillard F.P."/>
            <person name="Paul Ross R."/>
            <person name="Yang R."/>
            <person name="Briner A.E."/>
            <person name="Felis G.E."/>
            <person name="de Vos W.M."/>
            <person name="Barrangou R."/>
            <person name="Klaenhammer T.R."/>
            <person name="Caufield P.W."/>
            <person name="Cui Y."/>
            <person name="Zhang H."/>
            <person name="O'Toole P.W."/>
        </authorList>
    </citation>
    <scope>NUCLEOTIDE SEQUENCE [LARGE SCALE GENOMIC DNA]</scope>
    <source>
        <strain evidence="2 3">DSM 5661</strain>
    </source>
</reference>
<dbReference type="InterPro" id="IPR000073">
    <property type="entry name" value="AB_hydrolase_1"/>
</dbReference>
<dbReference type="GO" id="GO:0016020">
    <property type="term" value="C:membrane"/>
    <property type="evidence" value="ECO:0007669"/>
    <property type="project" value="TreeGrafter"/>
</dbReference>
<dbReference type="RefSeq" id="WP_056941467.1">
    <property type="nucleotide sequence ID" value="NZ_AZGI01000033.1"/>
</dbReference>
<dbReference type="EMBL" id="AZGI01000033">
    <property type="protein sequence ID" value="KRM39826.1"/>
    <property type="molecule type" value="Genomic_DNA"/>
</dbReference>
<feature type="domain" description="AB hydrolase-1" evidence="1">
    <location>
        <begin position="22"/>
        <end position="246"/>
    </location>
</feature>
<dbReference type="InterPro" id="IPR029058">
    <property type="entry name" value="AB_hydrolase_fold"/>
</dbReference>
<dbReference type="eggNOG" id="COG2267">
    <property type="taxonomic scope" value="Bacteria"/>
</dbReference>
<organism evidence="2 3">
    <name type="scientific">Lactobacillus hamsteri DSM 5661 = JCM 6256</name>
    <dbReference type="NCBI Taxonomy" id="1423754"/>
    <lineage>
        <taxon>Bacteria</taxon>
        <taxon>Bacillati</taxon>
        <taxon>Bacillota</taxon>
        <taxon>Bacilli</taxon>
        <taxon>Lactobacillales</taxon>
        <taxon>Lactobacillaceae</taxon>
        <taxon>Lactobacillus</taxon>
    </lineage>
</organism>
<evidence type="ECO:0000259" key="1">
    <source>
        <dbReference type="Pfam" id="PF00561"/>
    </source>
</evidence>
<evidence type="ECO:0000313" key="2">
    <source>
        <dbReference type="EMBL" id="KRM39826.1"/>
    </source>
</evidence>
<dbReference type="InterPro" id="IPR050266">
    <property type="entry name" value="AB_hydrolase_sf"/>
</dbReference>
<proteinExistence type="predicted"/>
<keyword evidence="3" id="KW-1185">Reference proteome</keyword>
<name>A0A0R1YBS6_9LACO</name>
<dbReference type="STRING" id="1423754.FC39_GL000979"/>
<dbReference type="PANTHER" id="PTHR43798:SF33">
    <property type="entry name" value="HYDROLASE, PUTATIVE (AFU_ORTHOLOGUE AFUA_2G14860)-RELATED"/>
    <property type="match status" value="1"/>
</dbReference>
<dbReference type="PANTHER" id="PTHR43798">
    <property type="entry name" value="MONOACYLGLYCEROL LIPASE"/>
    <property type="match status" value="1"/>
</dbReference>
<dbReference type="SUPFAM" id="SSF53474">
    <property type="entry name" value="alpha/beta-Hydrolases"/>
    <property type="match status" value="1"/>
</dbReference>
<sequence>MDFTTTDHVRLHYTEIGDQDNPTILGIPGIGGSSQMWLNTIALFKNDFHFIMLDPRNQGQSERTYKGQRMSRHAADVEELLEKLDLHDVIGIGNSMGAANLWAYLAQYGKGRLAAMVDLDQSPKMIADETWKYGFKDLTWDNYPTYLKLDFGKSTYAHIDDEMFNKAKMEYVKYPYNPDENYKCLVDHAEQDWRDIILDTPVPMLVLAGENSPYFDYHFIDAVSFINDQVVTESVKNCGHLIQAEQPIKMHDEIINFLKQKNIF</sequence>
<dbReference type="Pfam" id="PF00561">
    <property type="entry name" value="Abhydrolase_1"/>
    <property type="match status" value="1"/>
</dbReference>
<accession>A0A0R1YBS6</accession>
<comment type="caution">
    <text evidence="2">The sequence shown here is derived from an EMBL/GenBank/DDBJ whole genome shotgun (WGS) entry which is preliminary data.</text>
</comment>